<evidence type="ECO:0000256" key="1">
    <source>
        <dbReference type="ARBA" id="ARBA00003681"/>
    </source>
</evidence>
<keyword evidence="3" id="KW-0813">Transport</keyword>
<dbReference type="PROSITE" id="PS51350">
    <property type="entry name" value="PTS_HPR_DOM"/>
    <property type="match status" value="1"/>
</dbReference>
<dbReference type="InterPro" id="IPR050399">
    <property type="entry name" value="HPr"/>
</dbReference>
<dbReference type="Gene3D" id="3.30.1340.10">
    <property type="entry name" value="HPr-like"/>
    <property type="match status" value="1"/>
</dbReference>
<dbReference type="SUPFAM" id="SSF55594">
    <property type="entry name" value="HPr-like"/>
    <property type="match status" value="1"/>
</dbReference>
<dbReference type="PANTHER" id="PTHR33705">
    <property type="entry name" value="PHOSPHOCARRIER PROTEIN HPR"/>
    <property type="match status" value="1"/>
</dbReference>
<proteinExistence type="predicted"/>
<protein>
    <recommendedName>
        <fullName evidence="2">Phosphocarrier protein HPr</fullName>
    </recommendedName>
</protein>
<dbReference type="RefSeq" id="WP_229346533.1">
    <property type="nucleotide sequence ID" value="NZ_JAJFAT010000018.1"/>
</dbReference>
<evidence type="ECO:0000256" key="2">
    <source>
        <dbReference type="ARBA" id="ARBA00020422"/>
    </source>
</evidence>
<evidence type="ECO:0000313" key="5">
    <source>
        <dbReference type="EMBL" id="MCC3145834.1"/>
    </source>
</evidence>
<dbReference type="InterPro" id="IPR035895">
    <property type="entry name" value="HPr-like_sf"/>
</dbReference>
<dbReference type="Proteomes" id="UP001199296">
    <property type="component" value="Unassembled WGS sequence"/>
</dbReference>
<feature type="domain" description="HPr" evidence="4">
    <location>
        <begin position="2"/>
        <end position="91"/>
    </location>
</feature>
<dbReference type="PANTHER" id="PTHR33705:SF1">
    <property type="entry name" value="PHOSPHOCARRIER PROTEIN HPR"/>
    <property type="match status" value="1"/>
</dbReference>
<dbReference type="InterPro" id="IPR000032">
    <property type="entry name" value="HPr-like"/>
</dbReference>
<name>A0AAW4X1Y6_9FIRM</name>
<evidence type="ECO:0000313" key="6">
    <source>
        <dbReference type="Proteomes" id="UP001199296"/>
    </source>
</evidence>
<sequence>MAFEKEVKIRNKTGMHAKPAADFVKKVNQYSPAVSVSFEGKEVNAKDVMALMGLGVAKGNQITIKAEGDNAKTIVEEIIAFVENDMVKNDY</sequence>
<accession>A0AAW4X1Y6</accession>
<comment type="caution">
    <text evidence="5">The sequence shown here is derived from an EMBL/GenBank/DDBJ whole genome shotgun (WGS) entry which is preliminary data.</text>
</comment>
<dbReference type="AlphaFoldDB" id="A0AAW4X1Y6"/>
<comment type="function">
    <text evidence="1">General (non sugar-specific) component of the phosphoenolpyruvate-dependent sugar phosphotransferase system (sugar PTS). This major carbohydrate active-transport system catalyzes the phosphorylation of incoming sugar substrates concomitantly with their translocation across the cell membrane. The phosphoryl group from phosphoenolpyruvate (PEP) is transferred to the phosphoryl carrier protein HPr by enzyme I. Phospho-HPr then transfers it to the PTS EIIA domain.</text>
</comment>
<organism evidence="5 6">
    <name type="scientific">Halanaerobium polyolivorans</name>
    <dbReference type="NCBI Taxonomy" id="2886943"/>
    <lineage>
        <taxon>Bacteria</taxon>
        <taxon>Bacillati</taxon>
        <taxon>Bacillota</taxon>
        <taxon>Clostridia</taxon>
        <taxon>Halanaerobiales</taxon>
        <taxon>Halanaerobiaceae</taxon>
        <taxon>Halanaerobium</taxon>
    </lineage>
</organism>
<dbReference type="EMBL" id="JAJFAT010000018">
    <property type="protein sequence ID" value="MCC3145834.1"/>
    <property type="molecule type" value="Genomic_DNA"/>
</dbReference>
<keyword evidence="3" id="KW-0762">Sugar transport</keyword>
<dbReference type="PRINTS" id="PR00107">
    <property type="entry name" value="PHOSPHOCPHPR"/>
</dbReference>
<keyword evidence="6" id="KW-1185">Reference proteome</keyword>
<evidence type="ECO:0000256" key="3">
    <source>
        <dbReference type="ARBA" id="ARBA00022597"/>
    </source>
</evidence>
<dbReference type="NCBIfam" id="TIGR01003">
    <property type="entry name" value="PTS_HPr_family"/>
    <property type="match status" value="1"/>
</dbReference>
<gene>
    <name evidence="5" type="ORF">LJ207_10905</name>
</gene>
<evidence type="ECO:0000259" key="4">
    <source>
        <dbReference type="PROSITE" id="PS51350"/>
    </source>
</evidence>
<dbReference type="CDD" id="cd00367">
    <property type="entry name" value="PTS-HPr_like"/>
    <property type="match status" value="1"/>
</dbReference>
<reference evidence="5 6" key="1">
    <citation type="submission" date="2021-10" db="EMBL/GenBank/DDBJ databases">
        <authorList>
            <person name="Grouzdev D.S."/>
            <person name="Pantiukh K.S."/>
            <person name="Krutkina M.S."/>
        </authorList>
    </citation>
    <scope>NUCLEOTIDE SEQUENCE [LARGE SCALE GENOMIC DNA]</scope>
    <source>
        <strain evidence="5 6">Z-7514</strain>
    </source>
</reference>
<dbReference type="Pfam" id="PF00381">
    <property type="entry name" value="PTS-HPr"/>
    <property type="match status" value="1"/>
</dbReference>